<dbReference type="AlphaFoldDB" id="A0A5B9DD93"/>
<evidence type="ECO:0000256" key="1">
    <source>
        <dbReference type="SAM" id="Phobius"/>
    </source>
</evidence>
<feature type="transmembrane region" description="Helical" evidence="1">
    <location>
        <begin position="109"/>
        <end position="129"/>
    </location>
</feature>
<dbReference type="GeneID" id="41330537"/>
<keyword evidence="3" id="KW-1185">Reference proteome</keyword>
<accession>A0A5B9DD93</accession>
<proteinExistence type="predicted"/>
<keyword evidence="1" id="KW-0812">Transmembrane</keyword>
<reference evidence="2 3" key="1">
    <citation type="journal article" date="2020" name="Nature">
        <title>Isolation of an archaeon at the prokaryote-eukaryote interface.</title>
        <authorList>
            <person name="Imachi H."/>
            <person name="Nobu M.K."/>
            <person name="Nakahara N."/>
            <person name="Morono Y."/>
            <person name="Ogawara M."/>
            <person name="Takaki Y."/>
            <person name="Takano Y."/>
            <person name="Uematsu K."/>
            <person name="Ikuta T."/>
            <person name="Ito M."/>
            <person name="Matsui Y."/>
            <person name="Miyazaki M."/>
            <person name="Murata K."/>
            <person name="Saito Y."/>
            <person name="Sakai S."/>
            <person name="Song C."/>
            <person name="Tasumi E."/>
            <person name="Yamanaka Y."/>
            <person name="Yamaguchi T."/>
            <person name="Kamagata Y."/>
            <person name="Tamaki H."/>
            <person name="Takai K."/>
        </authorList>
    </citation>
    <scope>NUCLEOTIDE SEQUENCE [LARGE SCALE GENOMIC DNA]</scope>
    <source>
        <strain evidence="2 3">MK-D1</strain>
    </source>
</reference>
<organism evidence="2 3">
    <name type="scientific">Promethearchaeum syntrophicum</name>
    <dbReference type="NCBI Taxonomy" id="2594042"/>
    <lineage>
        <taxon>Archaea</taxon>
        <taxon>Promethearchaeati</taxon>
        <taxon>Promethearchaeota</taxon>
        <taxon>Promethearchaeia</taxon>
        <taxon>Promethearchaeales</taxon>
        <taxon>Promethearchaeaceae</taxon>
        <taxon>Promethearchaeum</taxon>
    </lineage>
</organism>
<dbReference type="KEGG" id="psyt:DSAG12_02553"/>
<gene>
    <name evidence="2" type="ORF">DSAG12_02553</name>
</gene>
<dbReference type="EMBL" id="CP042905">
    <property type="protein sequence ID" value="QEE16723.1"/>
    <property type="molecule type" value="Genomic_DNA"/>
</dbReference>
<keyword evidence="1" id="KW-1133">Transmembrane helix</keyword>
<name>A0A5B9DD93_9ARCH</name>
<evidence type="ECO:0008006" key="4">
    <source>
        <dbReference type="Google" id="ProtNLM"/>
    </source>
</evidence>
<protein>
    <recommendedName>
        <fullName evidence="4">Fibronectin type-III domain-containing protein</fullName>
    </recommendedName>
</protein>
<evidence type="ECO:0000313" key="2">
    <source>
        <dbReference type="EMBL" id="QEE16723.1"/>
    </source>
</evidence>
<keyword evidence="1" id="KW-0472">Membrane</keyword>
<evidence type="ECO:0000313" key="3">
    <source>
        <dbReference type="Proteomes" id="UP000321408"/>
    </source>
</evidence>
<reference evidence="2 3" key="2">
    <citation type="journal article" date="2024" name="Int. J. Syst. Evol. Microbiol.">
        <title>Promethearchaeum syntrophicum gen. nov., sp. nov., an anaerobic, obligately syntrophic archaeon, the first isolate of the lineage 'Asgard' archaea, and proposal of the new archaeal phylum Promethearchaeota phyl. nov. and kingdom Promethearchaeati regn. nov.</title>
        <authorList>
            <person name="Imachi H."/>
            <person name="Nobu M.K."/>
            <person name="Kato S."/>
            <person name="Takaki Y."/>
            <person name="Miyazaki M."/>
            <person name="Miyata M."/>
            <person name="Ogawara M."/>
            <person name="Saito Y."/>
            <person name="Sakai S."/>
            <person name="Tahara Y.O."/>
            <person name="Takano Y."/>
            <person name="Tasumi E."/>
            <person name="Uematsu K."/>
            <person name="Yoshimura T."/>
            <person name="Itoh T."/>
            <person name="Ohkuma M."/>
            <person name="Takai K."/>
        </authorList>
    </citation>
    <scope>NUCLEOTIDE SEQUENCE [LARGE SCALE GENOMIC DNA]</scope>
    <source>
        <strain evidence="2 3">MK-D1</strain>
    </source>
</reference>
<dbReference type="RefSeq" id="WP_147663656.1">
    <property type="nucleotide sequence ID" value="NZ_CP042905.2"/>
</dbReference>
<sequence length="135" mass="15133">MGQNQGVIDVKVGVVPETPIFTTLTQTINSSEFTIEWTASNYTDVYNIYLDDTIAGNTTITEFLLEFDNNGDYIVGLSVQNEYGISNRALPITIIDENPNFKESNDNHYRYFFGGGWIIVAGFIGVAFVKMKLKK</sequence>
<dbReference type="Proteomes" id="UP000321408">
    <property type="component" value="Chromosome"/>
</dbReference>